<evidence type="ECO:0000313" key="2">
    <source>
        <dbReference type="Proteomes" id="UP001344906"/>
    </source>
</evidence>
<evidence type="ECO:0000313" key="1">
    <source>
        <dbReference type="EMBL" id="GLV61152.1"/>
    </source>
</evidence>
<accession>A0ABQ6G3Q7</accession>
<proteinExistence type="predicted"/>
<sequence>MLLAGVPFPRRSHGEIKKGNKSTMRLIKREDGAWTAHFTILWEVTYLAEAGERWVPFARPHTDHPLGEIHAHTHAIRLYPGATLSARQVVTLLPEG</sequence>
<keyword evidence="2" id="KW-1185">Reference proteome</keyword>
<reference evidence="1 2" key="1">
    <citation type="submission" date="2023-02" db="EMBL/GenBank/DDBJ databases">
        <title>Dictyobacter halimunensis sp. nov., a new member of the class Ktedonobacteria from forest soil in a geothermal area.</title>
        <authorList>
            <person name="Rachmania M.K."/>
            <person name="Ningsih F."/>
            <person name="Sakai Y."/>
            <person name="Yabe S."/>
            <person name="Yokota A."/>
            <person name="Sjamsuridzal W."/>
        </authorList>
    </citation>
    <scope>NUCLEOTIDE SEQUENCE [LARGE SCALE GENOMIC DNA]</scope>
    <source>
        <strain evidence="1 2">S3.2.2.5</strain>
    </source>
</reference>
<dbReference type="Proteomes" id="UP001344906">
    <property type="component" value="Unassembled WGS sequence"/>
</dbReference>
<protein>
    <submittedName>
        <fullName evidence="1">Uncharacterized protein</fullName>
    </submittedName>
</protein>
<organism evidence="1 2">
    <name type="scientific">Dictyobacter halimunensis</name>
    <dbReference type="NCBI Taxonomy" id="3026934"/>
    <lineage>
        <taxon>Bacteria</taxon>
        <taxon>Bacillati</taxon>
        <taxon>Chloroflexota</taxon>
        <taxon>Ktedonobacteria</taxon>
        <taxon>Ktedonobacterales</taxon>
        <taxon>Dictyobacteraceae</taxon>
        <taxon>Dictyobacter</taxon>
    </lineage>
</organism>
<dbReference type="EMBL" id="BSRI01000003">
    <property type="protein sequence ID" value="GLV61152.1"/>
    <property type="molecule type" value="Genomic_DNA"/>
</dbReference>
<gene>
    <name evidence="1" type="ORF">KDH_79680</name>
</gene>
<comment type="caution">
    <text evidence="1">The sequence shown here is derived from an EMBL/GenBank/DDBJ whole genome shotgun (WGS) entry which is preliminary data.</text>
</comment>
<name>A0ABQ6G3Q7_9CHLR</name>